<gene>
    <name evidence="4" type="ORF">FC82_GL001627</name>
</gene>
<dbReference type="EMBL" id="AYYR01000029">
    <property type="protein sequence ID" value="KRM76394.1"/>
    <property type="molecule type" value="Genomic_DNA"/>
</dbReference>
<dbReference type="Gene3D" id="1.10.357.10">
    <property type="entry name" value="Tetracycline Repressor, domain 2"/>
    <property type="match status" value="1"/>
</dbReference>
<dbReference type="PANTHER" id="PTHR43479">
    <property type="entry name" value="ACREF/ENVCD OPERON REPRESSOR-RELATED"/>
    <property type="match status" value="1"/>
</dbReference>
<evidence type="ECO:0000256" key="1">
    <source>
        <dbReference type="ARBA" id="ARBA00023125"/>
    </source>
</evidence>
<dbReference type="Pfam" id="PF14278">
    <property type="entry name" value="TetR_C_8"/>
    <property type="match status" value="1"/>
</dbReference>
<dbReference type="GO" id="GO:0003677">
    <property type="term" value="F:DNA binding"/>
    <property type="evidence" value="ECO:0007669"/>
    <property type="project" value="UniProtKB-UniRule"/>
</dbReference>
<dbReference type="AlphaFoldDB" id="A0A0R2BBH4"/>
<dbReference type="STRING" id="33960.TY91_02885"/>
<evidence type="ECO:0000313" key="5">
    <source>
        <dbReference type="Proteomes" id="UP000051845"/>
    </source>
</evidence>
<dbReference type="InterPro" id="IPR009057">
    <property type="entry name" value="Homeodomain-like_sf"/>
</dbReference>
<dbReference type="PATRIC" id="fig|1423733.4.peg.1714"/>
<sequence>MIDGLAKHKNSFLTRLQGYYKKKDFAKISIKDITDQADVNRSTFYIHFEDKYDLLNKYLAFQTLDFSSYAVQIHANIPQKRIQELMTLIFSYFDSKHELFEILFNNENEKYFLPPFQVKIKEILDDTLSWTNKDVLYQQVDLIFISSALASAIKWWLQNPNSLSIQQIASHVTELFARFTEKPH</sequence>
<accession>A0A0R2BBH4</accession>
<keyword evidence="1 2" id="KW-0238">DNA-binding</keyword>
<dbReference type="Pfam" id="PF00440">
    <property type="entry name" value="TetR_N"/>
    <property type="match status" value="1"/>
</dbReference>
<comment type="caution">
    <text evidence="4">The sequence shown here is derived from an EMBL/GenBank/DDBJ whole genome shotgun (WGS) entry which is preliminary data.</text>
</comment>
<dbReference type="Proteomes" id="UP000051845">
    <property type="component" value="Unassembled WGS sequence"/>
</dbReference>
<organism evidence="4 5">
    <name type="scientific">Secundilactobacillus collinoides DSM 20515 = JCM 1123</name>
    <dbReference type="NCBI Taxonomy" id="1423733"/>
    <lineage>
        <taxon>Bacteria</taxon>
        <taxon>Bacillati</taxon>
        <taxon>Bacillota</taxon>
        <taxon>Bacilli</taxon>
        <taxon>Lactobacillales</taxon>
        <taxon>Lactobacillaceae</taxon>
        <taxon>Secundilactobacillus</taxon>
    </lineage>
</organism>
<evidence type="ECO:0000256" key="2">
    <source>
        <dbReference type="PROSITE-ProRule" id="PRU00335"/>
    </source>
</evidence>
<name>A0A0R2BBH4_SECCO</name>
<feature type="DNA-binding region" description="H-T-H motif" evidence="2">
    <location>
        <begin position="29"/>
        <end position="48"/>
    </location>
</feature>
<protein>
    <recommendedName>
        <fullName evidence="3">HTH tetR-type domain-containing protein</fullName>
    </recommendedName>
</protein>
<dbReference type="SUPFAM" id="SSF46689">
    <property type="entry name" value="Homeodomain-like"/>
    <property type="match status" value="1"/>
</dbReference>
<dbReference type="InterPro" id="IPR050624">
    <property type="entry name" value="HTH-type_Tx_Regulator"/>
</dbReference>
<evidence type="ECO:0000259" key="3">
    <source>
        <dbReference type="PROSITE" id="PS50977"/>
    </source>
</evidence>
<feature type="domain" description="HTH tetR-type" evidence="3">
    <location>
        <begin position="6"/>
        <end position="66"/>
    </location>
</feature>
<dbReference type="PROSITE" id="PS50977">
    <property type="entry name" value="HTH_TETR_2"/>
    <property type="match status" value="1"/>
</dbReference>
<dbReference type="RefSeq" id="WP_056996490.1">
    <property type="nucleotide sequence ID" value="NZ_AYYR01000029.1"/>
</dbReference>
<reference evidence="4 5" key="1">
    <citation type="journal article" date="2015" name="Genome Announc.">
        <title>Expanding the biotechnology potential of lactobacilli through comparative genomics of 213 strains and associated genera.</title>
        <authorList>
            <person name="Sun Z."/>
            <person name="Harris H.M."/>
            <person name="McCann A."/>
            <person name="Guo C."/>
            <person name="Argimon S."/>
            <person name="Zhang W."/>
            <person name="Yang X."/>
            <person name="Jeffery I.B."/>
            <person name="Cooney J.C."/>
            <person name="Kagawa T.F."/>
            <person name="Liu W."/>
            <person name="Song Y."/>
            <person name="Salvetti E."/>
            <person name="Wrobel A."/>
            <person name="Rasinkangas P."/>
            <person name="Parkhill J."/>
            <person name="Rea M.C."/>
            <person name="O'Sullivan O."/>
            <person name="Ritari J."/>
            <person name="Douillard F.P."/>
            <person name="Paul Ross R."/>
            <person name="Yang R."/>
            <person name="Briner A.E."/>
            <person name="Felis G.E."/>
            <person name="de Vos W.M."/>
            <person name="Barrangou R."/>
            <person name="Klaenhammer T.R."/>
            <person name="Caufield P.W."/>
            <person name="Cui Y."/>
            <person name="Zhang H."/>
            <person name="O'Toole P.W."/>
        </authorList>
    </citation>
    <scope>NUCLEOTIDE SEQUENCE [LARGE SCALE GENOMIC DNA]</scope>
    <source>
        <strain evidence="4 5">DSM 20515</strain>
    </source>
</reference>
<dbReference type="PANTHER" id="PTHR43479:SF7">
    <property type="entry name" value="TETR-FAMILY TRANSCRIPTIONAL REGULATOR"/>
    <property type="match status" value="1"/>
</dbReference>
<proteinExistence type="predicted"/>
<evidence type="ECO:0000313" key="4">
    <source>
        <dbReference type="EMBL" id="KRM76394.1"/>
    </source>
</evidence>
<dbReference type="InterPro" id="IPR039532">
    <property type="entry name" value="TetR_C_Firmicutes"/>
</dbReference>
<dbReference type="InterPro" id="IPR001647">
    <property type="entry name" value="HTH_TetR"/>
</dbReference>